<gene>
    <name evidence="1" type="ORF">JOF46_001852</name>
</gene>
<proteinExistence type="predicted"/>
<evidence type="ECO:0000313" key="2">
    <source>
        <dbReference type="Proteomes" id="UP000766570"/>
    </source>
</evidence>
<sequence>MKSGWHFVIDRTKSAESGTSGCHSRRDAVTQITDHSVRGDAAECSCSRDGGDGGHGCRLRDALAGRFAHAPVRNRAWLPFRLLPRVGTGCRWRKQAGIGSGLLSRFMDGLRNSSGCAGKLPGGIASWTHRGFCTGAEATQKGMRARAGVPQSPAGATCFGWSRGVPPRALLRPWWQRSHRESVNCRWPPHGLLPGWPARDATAPTTAAMGRERLTAQRSSSGAPWLPFQCTNPHPAWAAGCRLRGDPAVARRHAQIPVGTRGCR</sequence>
<dbReference type="EMBL" id="JAGIOE010000001">
    <property type="protein sequence ID" value="MBP2373940.1"/>
    <property type="molecule type" value="Genomic_DNA"/>
</dbReference>
<evidence type="ECO:0000313" key="1">
    <source>
        <dbReference type="EMBL" id="MBP2373940.1"/>
    </source>
</evidence>
<dbReference type="Proteomes" id="UP000766570">
    <property type="component" value="Unassembled WGS sequence"/>
</dbReference>
<organism evidence="1 2">
    <name type="scientific">Paeniglutamicibacter psychrophenolicus</name>
    <dbReference type="NCBI Taxonomy" id="257454"/>
    <lineage>
        <taxon>Bacteria</taxon>
        <taxon>Bacillati</taxon>
        <taxon>Actinomycetota</taxon>
        <taxon>Actinomycetes</taxon>
        <taxon>Micrococcales</taxon>
        <taxon>Micrococcaceae</taxon>
        <taxon>Paeniglutamicibacter</taxon>
    </lineage>
</organism>
<keyword evidence="2" id="KW-1185">Reference proteome</keyword>
<accession>A0ABS4WCK2</accession>
<comment type="caution">
    <text evidence="1">The sequence shown here is derived from an EMBL/GenBank/DDBJ whole genome shotgun (WGS) entry which is preliminary data.</text>
</comment>
<protein>
    <submittedName>
        <fullName evidence="1">Uncharacterized protein</fullName>
    </submittedName>
</protein>
<name>A0ABS4WCK2_9MICC</name>
<reference evidence="1 2" key="1">
    <citation type="submission" date="2021-03" db="EMBL/GenBank/DDBJ databases">
        <title>Sequencing the genomes of 1000 actinobacteria strains.</title>
        <authorList>
            <person name="Klenk H.-P."/>
        </authorList>
    </citation>
    <scope>NUCLEOTIDE SEQUENCE [LARGE SCALE GENOMIC DNA]</scope>
    <source>
        <strain evidence="1 2">DSM 15454</strain>
    </source>
</reference>